<evidence type="ECO:0000313" key="8">
    <source>
        <dbReference type="Proteomes" id="UP000632828"/>
    </source>
</evidence>
<evidence type="ECO:0000256" key="5">
    <source>
        <dbReference type="PROSITE-ProRule" id="PRU00335"/>
    </source>
</evidence>
<evidence type="ECO:0000256" key="1">
    <source>
        <dbReference type="ARBA" id="ARBA00022491"/>
    </source>
</evidence>
<gene>
    <name evidence="7" type="ORF">ICT70_10205</name>
</gene>
<reference evidence="7" key="1">
    <citation type="submission" date="2020-09" db="EMBL/GenBank/DDBJ databases">
        <title>Pelobacter alkaliphilus sp. nov., a novel anaerobic arsenate-reducing bacterium from terrestrial mud volcano.</title>
        <authorList>
            <person name="Khomyakova M.A."/>
            <person name="Merkel A.Y."/>
            <person name="Slobodkin A.I."/>
        </authorList>
    </citation>
    <scope>NUCLEOTIDE SEQUENCE</scope>
    <source>
        <strain evidence="7">M08fum</strain>
    </source>
</reference>
<dbReference type="Pfam" id="PF00440">
    <property type="entry name" value="TetR_N"/>
    <property type="match status" value="1"/>
</dbReference>
<dbReference type="Pfam" id="PF08361">
    <property type="entry name" value="TetR_C_2"/>
    <property type="match status" value="1"/>
</dbReference>
<evidence type="ECO:0000256" key="3">
    <source>
        <dbReference type="ARBA" id="ARBA00023125"/>
    </source>
</evidence>
<dbReference type="SUPFAM" id="SSF46689">
    <property type="entry name" value="Homeodomain-like"/>
    <property type="match status" value="1"/>
</dbReference>
<evidence type="ECO:0000259" key="6">
    <source>
        <dbReference type="PROSITE" id="PS50977"/>
    </source>
</evidence>
<feature type="domain" description="HTH tetR-type" evidence="6">
    <location>
        <begin position="9"/>
        <end position="69"/>
    </location>
</feature>
<evidence type="ECO:0000256" key="2">
    <source>
        <dbReference type="ARBA" id="ARBA00023015"/>
    </source>
</evidence>
<proteinExistence type="predicted"/>
<protein>
    <submittedName>
        <fullName evidence="7">TetR family transcriptional regulator</fullName>
    </submittedName>
</protein>
<keyword evidence="2" id="KW-0805">Transcription regulation</keyword>
<dbReference type="RefSeq" id="WP_191156232.1">
    <property type="nucleotide sequence ID" value="NZ_JACWUN010000011.1"/>
</dbReference>
<dbReference type="AlphaFoldDB" id="A0A8J6QXS8"/>
<keyword evidence="8" id="KW-1185">Reference proteome</keyword>
<dbReference type="InterPro" id="IPR001647">
    <property type="entry name" value="HTH_TetR"/>
</dbReference>
<dbReference type="InterPro" id="IPR009057">
    <property type="entry name" value="Homeodomain-like_sf"/>
</dbReference>
<dbReference type="Proteomes" id="UP000632828">
    <property type="component" value="Unassembled WGS sequence"/>
</dbReference>
<dbReference type="SUPFAM" id="SSF48498">
    <property type="entry name" value="Tetracyclin repressor-like, C-terminal domain"/>
    <property type="match status" value="1"/>
</dbReference>
<dbReference type="PANTHER" id="PTHR47506">
    <property type="entry name" value="TRANSCRIPTIONAL REGULATORY PROTEIN"/>
    <property type="match status" value="1"/>
</dbReference>
<accession>A0A8J6QXS8</accession>
<comment type="caution">
    <text evidence="7">The sequence shown here is derived from an EMBL/GenBank/DDBJ whole genome shotgun (WGS) entry which is preliminary data.</text>
</comment>
<dbReference type="EMBL" id="JACWUN010000011">
    <property type="protein sequence ID" value="MBD1401046.1"/>
    <property type="molecule type" value="Genomic_DNA"/>
</dbReference>
<dbReference type="PROSITE" id="PS50977">
    <property type="entry name" value="HTH_TETR_2"/>
    <property type="match status" value="1"/>
</dbReference>
<dbReference type="InterPro" id="IPR036271">
    <property type="entry name" value="Tet_transcr_reg_TetR-rel_C_sf"/>
</dbReference>
<keyword evidence="4" id="KW-0804">Transcription</keyword>
<evidence type="ECO:0000256" key="4">
    <source>
        <dbReference type="ARBA" id="ARBA00023163"/>
    </source>
</evidence>
<organism evidence="7 8">
    <name type="scientific">Pelovirga terrestris</name>
    <dbReference type="NCBI Taxonomy" id="2771352"/>
    <lineage>
        <taxon>Bacteria</taxon>
        <taxon>Pseudomonadati</taxon>
        <taxon>Thermodesulfobacteriota</taxon>
        <taxon>Desulfuromonadia</taxon>
        <taxon>Geobacterales</taxon>
        <taxon>Geobacteraceae</taxon>
        <taxon>Pelovirga</taxon>
    </lineage>
</organism>
<evidence type="ECO:0000313" key="7">
    <source>
        <dbReference type="EMBL" id="MBD1401046.1"/>
    </source>
</evidence>
<dbReference type="GO" id="GO:0003677">
    <property type="term" value="F:DNA binding"/>
    <property type="evidence" value="ECO:0007669"/>
    <property type="project" value="UniProtKB-UniRule"/>
</dbReference>
<dbReference type="PANTHER" id="PTHR47506:SF1">
    <property type="entry name" value="HTH-TYPE TRANSCRIPTIONAL REGULATOR YJDC"/>
    <property type="match status" value="1"/>
</dbReference>
<feature type="DNA-binding region" description="H-T-H motif" evidence="5">
    <location>
        <begin position="32"/>
        <end position="51"/>
    </location>
</feature>
<name>A0A8J6QXS8_9BACT</name>
<dbReference type="Gene3D" id="1.10.357.10">
    <property type="entry name" value="Tetracycline Repressor, domain 2"/>
    <property type="match status" value="1"/>
</dbReference>
<dbReference type="PRINTS" id="PR00455">
    <property type="entry name" value="HTHTETR"/>
</dbReference>
<keyword evidence="1" id="KW-0678">Repressor</keyword>
<sequence length="202" mass="23575">MRRSKEDAQQTRKKIVAAAEEVFFHQGIARTTLEQIARAAGVTRGAIYWNFANKVDLINAVHAEIQLPAEEILKRILADDTSDALDRLEKYCTDSLLQLYTDEHIRRVYSIVLLKCELSEETRLLNERLRESKLEMTHNLERFFTRLQQHGYIDPAEEPRLLALGLYSFMLGVYGDYLRYPDFYQMPGDAAKMVQRFFVPLR</sequence>
<dbReference type="InterPro" id="IPR013572">
    <property type="entry name" value="Tscrpt_reg_MAATS_C"/>
</dbReference>
<keyword evidence="3 5" id="KW-0238">DNA-binding</keyword>